<sequence>MLGEEAIYLGEFKAASWIASPDFIGRSNDESSYFEIGFSMNHNTYAETIRYLRGLRVKRMSTLS</sequence>
<evidence type="ECO:0000313" key="1">
    <source>
        <dbReference type="EMBL" id="GCC50811.1"/>
    </source>
</evidence>
<name>A0A401U7E0_9BACT</name>
<dbReference type="EMBL" id="BHXQ01000002">
    <property type="protein sequence ID" value="GCC50811.1"/>
    <property type="molecule type" value="Genomic_DNA"/>
</dbReference>
<proteinExistence type="predicted"/>
<protein>
    <submittedName>
        <fullName evidence="1">Uncharacterized protein</fullName>
    </submittedName>
</protein>
<dbReference type="AlphaFoldDB" id="A0A401U7E0"/>
<accession>A0A401U7E0</accession>
<gene>
    <name evidence="1" type="ORF">SanaruYs_10290</name>
</gene>
<dbReference type="Proteomes" id="UP000288227">
    <property type="component" value="Unassembled WGS sequence"/>
</dbReference>
<evidence type="ECO:0000313" key="2">
    <source>
        <dbReference type="Proteomes" id="UP000288227"/>
    </source>
</evidence>
<keyword evidence="2" id="KW-1185">Reference proteome</keyword>
<comment type="caution">
    <text evidence="1">The sequence shown here is derived from an EMBL/GenBank/DDBJ whole genome shotgun (WGS) entry which is preliminary data.</text>
</comment>
<reference evidence="1 2" key="1">
    <citation type="submission" date="2018-11" db="EMBL/GenBank/DDBJ databases">
        <title>Chryseotalea sanarue gen. nov., sp., nov., a member of the family Cytophagaceae, isolated from a brackish lake in Hamamatsu Japan.</title>
        <authorList>
            <person name="Maejima Y."/>
            <person name="Iino T."/>
            <person name="Muraguchi Y."/>
            <person name="Fukuda K."/>
            <person name="Ohkuma M."/>
            <person name="Moriuchi R."/>
            <person name="Dohra H."/>
            <person name="Kimbara K."/>
            <person name="Shintani M."/>
        </authorList>
    </citation>
    <scope>NUCLEOTIDE SEQUENCE [LARGE SCALE GENOMIC DNA]</scope>
    <source>
        <strain evidence="1 2">Ys</strain>
    </source>
</reference>
<organism evidence="1 2">
    <name type="scientific">Chryseotalea sanaruensis</name>
    <dbReference type="NCBI Taxonomy" id="2482724"/>
    <lineage>
        <taxon>Bacteria</taxon>
        <taxon>Pseudomonadati</taxon>
        <taxon>Bacteroidota</taxon>
        <taxon>Cytophagia</taxon>
        <taxon>Cytophagales</taxon>
        <taxon>Chryseotaleaceae</taxon>
        <taxon>Chryseotalea</taxon>
    </lineage>
</organism>